<organism evidence="3 4">
    <name type="scientific">Novipirellula rosea</name>
    <dbReference type="NCBI Taxonomy" id="1031540"/>
    <lineage>
        <taxon>Bacteria</taxon>
        <taxon>Pseudomonadati</taxon>
        <taxon>Planctomycetota</taxon>
        <taxon>Planctomycetia</taxon>
        <taxon>Pirellulales</taxon>
        <taxon>Pirellulaceae</taxon>
        <taxon>Novipirellula</taxon>
    </lineage>
</organism>
<name>A0ABP8M974_9BACT</name>
<sequence>MSDDRLHRLIDAWRDNELSDNQAEELNQILRDSEEARRTFSAEAQLHGLLHCAAAEDAIERVADIPSATLQGGSRVLRRNSRSAWLMLVSAIAAGLIVAVGIQWWNRASLSTPVATLASSENAAWESKLPTMPGSELSPGLLSLRTGVATIRFHSGAEVVVEAPAQLELLSSMRAKLFSGAAVIDVPDSAIGFVIETPDGYAIDYGTRFAVRVDQEEKQSNFEIIEGEIAVHHPGSGDEVRLTGHGQGATVSRQSVVVVDLERQADIARPSENVIRVGTNGRTGSAMRRDEKRHKFIEREFLSVKHTSSGKWDHRSFFAFDVSSVDLDQVGSARLRLNLVPSTRGLVSRLPKTNRFGIYGLTNREKDGWKFGGSWDESPAPADGVLLGTFEVPRSMQRGTFGIQNDKLLDFLRANRDRPVTFILVRETTQIEGVGAGLTHLFASDSHPEAVGPMLEFTVGSEE</sequence>
<dbReference type="PANTHER" id="PTHR30273:SF2">
    <property type="entry name" value="PROTEIN FECR"/>
    <property type="match status" value="1"/>
</dbReference>
<dbReference type="InterPro" id="IPR012373">
    <property type="entry name" value="Ferrdict_sens_TM"/>
</dbReference>
<comment type="caution">
    <text evidence="3">The sequence shown here is derived from an EMBL/GenBank/DDBJ whole genome shotgun (WGS) entry which is preliminary data.</text>
</comment>
<keyword evidence="2" id="KW-0812">Transmembrane</keyword>
<feature type="coiled-coil region" evidence="1">
    <location>
        <begin position="16"/>
        <end position="43"/>
    </location>
</feature>
<keyword evidence="2" id="KW-0472">Membrane</keyword>
<dbReference type="RefSeq" id="WP_345319624.1">
    <property type="nucleotide sequence ID" value="NZ_BAABGA010000010.1"/>
</dbReference>
<gene>
    <name evidence="3" type="ORF">GCM10023156_07990</name>
</gene>
<accession>A0ABP8M974</accession>
<proteinExistence type="predicted"/>
<evidence type="ECO:0000256" key="1">
    <source>
        <dbReference type="SAM" id="Coils"/>
    </source>
</evidence>
<dbReference type="PANTHER" id="PTHR30273">
    <property type="entry name" value="PERIPLASMIC SIGNAL SENSOR AND SIGMA FACTOR ACTIVATOR FECR-RELATED"/>
    <property type="match status" value="1"/>
</dbReference>
<evidence type="ECO:0000313" key="4">
    <source>
        <dbReference type="Proteomes" id="UP001500840"/>
    </source>
</evidence>
<dbReference type="Gene3D" id="2.60.120.1440">
    <property type="match status" value="1"/>
</dbReference>
<reference evidence="4" key="1">
    <citation type="journal article" date="2019" name="Int. J. Syst. Evol. Microbiol.">
        <title>The Global Catalogue of Microorganisms (GCM) 10K type strain sequencing project: providing services to taxonomists for standard genome sequencing and annotation.</title>
        <authorList>
            <consortium name="The Broad Institute Genomics Platform"/>
            <consortium name="The Broad Institute Genome Sequencing Center for Infectious Disease"/>
            <person name="Wu L."/>
            <person name="Ma J."/>
        </authorList>
    </citation>
    <scope>NUCLEOTIDE SEQUENCE [LARGE SCALE GENOMIC DNA]</scope>
    <source>
        <strain evidence="4">JCM 17759</strain>
    </source>
</reference>
<keyword evidence="4" id="KW-1185">Reference proteome</keyword>
<protein>
    <submittedName>
        <fullName evidence="3">FecR domain-containing protein</fullName>
    </submittedName>
</protein>
<keyword evidence="1" id="KW-0175">Coiled coil</keyword>
<feature type="transmembrane region" description="Helical" evidence="2">
    <location>
        <begin position="84"/>
        <end position="105"/>
    </location>
</feature>
<dbReference type="EMBL" id="BAABGA010000010">
    <property type="protein sequence ID" value="GAA4446729.1"/>
    <property type="molecule type" value="Genomic_DNA"/>
</dbReference>
<dbReference type="Proteomes" id="UP001500840">
    <property type="component" value="Unassembled WGS sequence"/>
</dbReference>
<evidence type="ECO:0000256" key="2">
    <source>
        <dbReference type="SAM" id="Phobius"/>
    </source>
</evidence>
<evidence type="ECO:0000313" key="3">
    <source>
        <dbReference type="EMBL" id="GAA4446729.1"/>
    </source>
</evidence>
<keyword evidence="2" id="KW-1133">Transmembrane helix</keyword>